<dbReference type="RefSeq" id="WP_146570658.1">
    <property type="nucleotide sequence ID" value="NZ_SJPH01000001.1"/>
</dbReference>
<feature type="transmembrane region" description="Helical" evidence="10">
    <location>
        <begin position="408"/>
        <end position="429"/>
    </location>
</feature>
<organism evidence="13 14">
    <name type="scientific">Botrimarina hoheduenensis</name>
    <dbReference type="NCBI Taxonomy" id="2528000"/>
    <lineage>
        <taxon>Bacteria</taxon>
        <taxon>Pseudomonadati</taxon>
        <taxon>Planctomycetota</taxon>
        <taxon>Planctomycetia</taxon>
        <taxon>Pirellulales</taxon>
        <taxon>Lacipirellulaceae</taxon>
        <taxon>Botrimarina</taxon>
    </lineage>
</organism>
<dbReference type="OrthoDB" id="9807568at2"/>
<keyword evidence="5 10" id="KW-1133">Transmembrane helix</keyword>
<keyword evidence="13" id="KW-0560">Oxidoreductase</keyword>
<feature type="transmembrane region" description="Helical" evidence="10">
    <location>
        <begin position="165"/>
        <end position="184"/>
    </location>
</feature>
<dbReference type="PRINTS" id="PR01437">
    <property type="entry name" value="NUOXDRDTASE4"/>
</dbReference>
<evidence type="ECO:0000256" key="10">
    <source>
        <dbReference type="SAM" id="Phobius"/>
    </source>
</evidence>
<keyword evidence="4" id="KW-1278">Translocase</keyword>
<evidence type="ECO:0000256" key="7">
    <source>
        <dbReference type="ARBA" id="ARBA00023136"/>
    </source>
</evidence>
<feature type="transmembrane region" description="Helical" evidence="10">
    <location>
        <begin position="37"/>
        <end position="55"/>
    </location>
</feature>
<dbReference type="GO" id="GO:0008137">
    <property type="term" value="F:NADH dehydrogenase (ubiquinone) activity"/>
    <property type="evidence" value="ECO:0007669"/>
    <property type="project" value="InterPro"/>
</dbReference>
<keyword evidence="14" id="KW-1185">Reference proteome</keyword>
<keyword evidence="6" id="KW-0520">NAD</keyword>
<feature type="region of interest" description="Disordered" evidence="9">
    <location>
        <begin position="579"/>
        <end position="600"/>
    </location>
</feature>
<dbReference type="InterPro" id="IPR003918">
    <property type="entry name" value="NADH_UbQ_OxRdtase"/>
</dbReference>
<evidence type="ECO:0000259" key="11">
    <source>
        <dbReference type="Pfam" id="PF00361"/>
    </source>
</evidence>
<dbReference type="InterPro" id="IPR010227">
    <property type="entry name" value="NADH_Q_OxRdtase_chainM/4"/>
</dbReference>
<dbReference type="GO" id="GO:0042773">
    <property type="term" value="P:ATP synthesis coupled electron transport"/>
    <property type="evidence" value="ECO:0007669"/>
    <property type="project" value="InterPro"/>
</dbReference>
<evidence type="ECO:0000256" key="4">
    <source>
        <dbReference type="ARBA" id="ARBA00022967"/>
    </source>
</evidence>
<gene>
    <name evidence="13" type="primary">nuoM_1</name>
    <name evidence="13" type="ORF">Pla111_02920</name>
</gene>
<dbReference type="Pfam" id="PF01059">
    <property type="entry name" value="Oxidored_q5_N"/>
    <property type="match status" value="1"/>
</dbReference>
<feature type="transmembrane region" description="Helical" evidence="10">
    <location>
        <begin position="484"/>
        <end position="503"/>
    </location>
</feature>
<dbReference type="Pfam" id="PF00361">
    <property type="entry name" value="Proton_antipo_M"/>
    <property type="match status" value="2"/>
</dbReference>
<dbReference type="GO" id="GO:0003954">
    <property type="term" value="F:NADH dehydrogenase activity"/>
    <property type="evidence" value="ECO:0007669"/>
    <property type="project" value="TreeGrafter"/>
</dbReference>
<feature type="domain" description="NADH:quinone oxidoreductase/Mrp antiporter transmembrane" evidence="11">
    <location>
        <begin position="269"/>
        <end position="498"/>
    </location>
</feature>
<reference evidence="13 14" key="1">
    <citation type="submission" date="2019-02" db="EMBL/GenBank/DDBJ databases">
        <title>Deep-cultivation of Planctomycetes and their phenomic and genomic characterization uncovers novel biology.</title>
        <authorList>
            <person name="Wiegand S."/>
            <person name="Jogler M."/>
            <person name="Boedeker C."/>
            <person name="Pinto D."/>
            <person name="Vollmers J."/>
            <person name="Rivas-Marin E."/>
            <person name="Kohn T."/>
            <person name="Peeters S.H."/>
            <person name="Heuer A."/>
            <person name="Rast P."/>
            <person name="Oberbeckmann S."/>
            <person name="Bunk B."/>
            <person name="Jeske O."/>
            <person name="Meyerdierks A."/>
            <person name="Storesund J.E."/>
            <person name="Kallscheuer N."/>
            <person name="Luecker S."/>
            <person name="Lage O.M."/>
            <person name="Pohl T."/>
            <person name="Merkel B.J."/>
            <person name="Hornburger P."/>
            <person name="Mueller R.-W."/>
            <person name="Bruemmer F."/>
            <person name="Labrenz M."/>
            <person name="Spormann A.M."/>
            <person name="Op Den Camp H."/>
            <person name="Overmann J."/>
            <person name="Amann R."/>
            <person name="Jetten M.S.M."/>
            <person name="Mascher T."/>
            <person name="Medema M.H."/>
            <person name="Devos D.P."/>
            <person name="Kaster A.-K."/>
            <person name="Ovreas L."/>
            <person name="Rohde M."/>
            <person name="Galperin M.Y."/>
            <person name="Jogler C."/>
        </authorList>
    </citation>
    <scope>NUCLEOTIDE SEQUENCE [LARGE SCALE GENOMIC DNA]</scope>
    <source>
        <strain evidence="13 14">Pla111</strain>
    </source>
</reference>
<comment type="similarity">
    <text evidence="2">Belongs to the complex I subunit 4 family.</text>
</comment>
<dbReference type="NCBIfam" id="TIGR01972">
    <property type="entry name" value="NDH_I_M"/>
    <property type="match status" value="1"/>
</dbReference>
<dbReference type="PANTHER" id="PTHR43507">
    <property type="entry name" value="NADH-UBIQUINONE OXIDOREDUCTASE CHAIN 4"/>
    <property type="match status" value="1"/>
</dbReference>
<proteinExistence type="inferred from homology"/>
<evidence type="ECO:0000256" key="3">
    <source>
        <dbReference type="ARBA" id="ARBA00022692"/>
    </source>
</evidence>
<dbReference type="InterPro" id="IPR001750">
    <property type="entry name" value="ND/Mrp_TM"/>
</dbReference>
<keyword evidence="3 8" id="KW-0812">Transmembrane</keyword>
<comment type="caution">
    <text evidence="13">The sequence shown here is derived from an EMBL/GenBank/DDBJ whole genome shotgun (WGS) entry which is preliminary data.</text>
</comment>
<feature type="transmembrane region" description="Helical" evidence="10">
    <location>
        <begin position="75"/>
        <end position="100"/>
    </location>
</feature>
<dbReference type="GO" id="GO:0016020">
    <property type="term" value="C:membrane"/>
    <property type="evidence" value="ECO:0007669"/>
    <property type="project" value="UniProtKB-SubCell"/>
</dbReference>
<feature type="domain" description="NADH:ubiquinone oxidoreductase chain 4 N-terminal" evidence="12">
    <location>
        <begin position="74"/>
        <end position="121"/>
    </location>
</feature>
<feature type="transmembrane region" description="Helical" evidence="10">
    <location>
        <begin position="307"/>
        <end position="328"/>
    </location>
</feature>
<evidence type="ECO:0000256" key="6">
    <source>
        <dbReference type="ARBA" id="ARBA00023027"/>
    </source>
</evidence>
<feature type="transmembrane region" description="Helical" evidence="10">
    <location>
        <begin position="366"/>
        <end position="388"/>
    </location>
</feature>
<feature type="transmembrane region" description="Helical" evidence="10">
    <location>
        <begin position="449"/>
        <end position="472"/>
    </location>
</feature>
<feature type="transmembrane region" description="Helical" evidence="10">
    <location>
        <begin position="340"/>
        <end position="359"/>
    </location>
</feature>
<sequence length="600" mass="62227">MTTTPPLTLLPMLVTLPAIGALGLLIAPVSAAVSRRLTLGLMLLVAALAATLLGVDTAPGPRLWLADWAPSIGTQALLGIDGLSLPLVLLTAALCPLALLASEAINQRVKTFCVLMLLLETGMLGVFLSLDFVLFYVCWELILIPMYFLIGLWGGANRQAAALKFFVFTLIGSLLMLAGGLIAYGHSDLTPLSATQLAAAGVFGPHAVASSGAEATAMQEAWLATGSPSATNFDRAQAEGHALRSFNLLALAQIGSSTDQFAVPLFGGHNAAWWAFVLLLAGMAIKLPAVPLHTWLPAAHVEAPTGVSMLLAGVLLKLGGYGLVRIAWPLCPAAAAELAWLVAGVGAISIVWGALAALAQDDFKRLVAYSSVSHMGYVLLGLAAGSVATSSGGAWLAERWTLGATGAVFQMVAHGVTSAGLFFAVGVVYERFGHRDLRRLGGLINPMPLGSGLAIVLFMASLGVPGLCGFVGELLPLLAAWQAHPLAVAAAAAATVLTALYTLRAIRLAYFGADAPPDDPRALEAKPLRATEILVLAPLALAAIVLGVRPQPLLERIEPAIAARAHALQAPSHTSATAKLPTFLPLTRHDAPDAGRTTRR</sequence>
<evidence type="ECO:0000256" key="5">
    <source>
        <dbReference type="ARBA" id="ARBA00022989"/>
    </source>
</evidence>
<comment type="subcellular location">
    <subcellularLocation>
        <location evidence="1">Endomembrane system</location>
        <topology evidence="1">Multi-pass membrane protein</topology>
    </subcellularLocation>
    <subcellularLocation>
        <location evidence="8">Membrane</location>
        <topology evidence="8">Multi-pass membrane protein</topology>
    </subcellularLocation>
</comment>
<dbReference type="Proteomes" id="UP000318995">
    <property type="component" value="Unassembled WGS sequence"/>
</dbReference>
<evidence type="ECO:0000259" key="12">
    <source>
        <dbReference type="Pfam" id="PF01059"/>
    </source>
</evidence>
<dbReference type="InterPro" id="IPR000260">
    <property type="entry name" value="NADH4_N"/>
</dbReference>
<evidence type="ECO:0000256" key="2">
    <source>
        <dbReference type="ARBA" id="ARBA00009025"/>
    </source>
</evidence>
<evidence type="ECO:0000256" key="8">
    <source>
        <dbReference type="RuleBase" id="RU000320"/>
    </source>
</evidence>
<feature type="transmembrane region" description="Helical" evidence="10">
    <location>
        <begin position="112"/>
        <end position="128"/>
    </location>
</feature>
<feature type="transmembrane region" description="Helical" evidence="10">
    <location>
        <begin position="134"/>
        <end position="153"/>
    </location>
</feature>
<protein>
    <submittedName>
        <fullName evidence="13">NADH-quinone oxidoreductase subunit M</fullName>
        <ecNumber evidence="13">1.6.5.11</ecNumber>
    </submittedName>
</protein>
<dbReference type="PANTHER" id="PTHR43507:SF1">
    <property type="entry name" value="NADH-UBIQUINONE OXIDOREDUCTASE CHAIN 4"/>
    <property type="match status" value="1"/>
</dbReference>
<accession>A0A5C5WEM4</accession>
<dbReference type="GO" id="GO:0015990">
    <property type="term" value="P:electron transport coupled proton transport"/>
    <property type="evidence" value="ECO:0007669"/>
    <property type="project" value="TreeGrafter"/>
</dbReference>
<dbReference type="AlphaFoldDB" id="A0A5C5WEM4"/>
<name>A0A5C5WEM4_9BACT</name>
<feature type="transmembrane region" description="Helical" evidence="10">
    <location>
        <begin position="6"/>
        <end position="25"/>
    </location>
</feature>
<dbReference type="GO" id="GO:0048039">
    <property type="term" value="F:ubiquinone binding"/>
    <property type="evidence" value="ECO:0007669"/>
    <property type="project" value="TreeGrafter"/>
</dbReference>
<dbReference type="EMBL" id="SJPH01000001">
    <property type="protein sequence ID" value="TWT48521.1"/>
    <property type="molecule type" value="Genomic_DNA"/>
</dbReference>
<dbReference type="EC" id="1.6.5.11" evidence="13"/>
<keyword evidence="7 10" id="KW-0472">Membrane</keyword>
<dbReference type="GO" id="GO:0012505">
    <property type="term" value="C:endomembrane system"/>
    <property type="evidence" value="ECO:0007669"/>
    <property type="project" value="UniProtKB-SubCell"/>
</dbReference>
<evidence type="ECO:0000256" key="9">
    <source>
        <dbReference type="SAM" id="MobiDB-lite"/>
    </source>
</evidence>
<evidence type="ECO:0000256" key="1">
    <source>
        <dbReference type="ARBA" id="ARBA00004127"/>
    </source>
</evidence>
<feature type="transmembrane region" description="Helical" evidence="10">
    <location>
        <begin position="271"/>
        <end position="295"/>
    </location>
</feature>
<evidence type="ECO:0000313" key="13">
    <source>
        <dbReference type="EMBL" id="TWT48521.1"/>
    </source>
</evidence>
<feature type="domain" description="NADH:quinone oxidoreductase/Mrp antiporter transmembrane" evidence="11">
    <location>
        <begin position="129"/>
        <end position="193"/>
    </location>
</feature>
<evidence type="ECO:0000313" key="14">
    <source>
        <dbReference type="Proteomes" id="UP000318995"/>
    </source>
</evidence>